<dbReference type="InterPro" id="IPR042836">
    <property type="entry name" value="SIG15"/>
</dbReference>
<dbReference type="GO" id="GO:0005886">
    <property type="term" value="C:plasma membrane"/>
    <property type="evidence" value="ECO:0000318"/>
    <property type="project" value="GO_Central"/>
</dbReference>
<dbReference type="AlphaFoldDB" id="A0A9L0TQA8"/>
<gene>
    <name evidence="4" type="primary">SIGLEC15</name>
</gene>
<reference evidence="4" key="2">
    <citation type="submission" date="2025-08" db="UniProtKB">
        <authorList>
            <consortium name="Ensembl"/>
        </authorList>
    </citation>
    <scope>IDENTIFICATION</scope>
    <source>
        <strain evidence="4">Thoroughbred</strain>
    </source>
</reference>
<protein>
    <submittedName>
        <fullName evidence="4">Sialic acid binding Ig like lectin 15</fullName>
    </submittedName>
</protein>
<feature type="domain" description="Ig-like" evidence="3">
    <location>
        <begin position="104"/>
        <end position="217"/>
    </location>
</feature>
<reference evidence="4 5" key="1">
    <citation type="journal article" date="2009" name="Science">
        <title>Genome sequence, comparative analysis, and population genetics of the domestic horse.</title>
        <authorList>
            <consortium name="Broad Institute Genome Sequencing Platform"/>
            <consortium name="Broad Institute Whole Genome Assembly Team"/>
            <person name="Wade C.M."/>
            <person name="Giulotto E."/>
            <person name="Sigurdsson S."/>
            <person name="Zoli M."/>
            <person name="Gnerre S."/>
            <person name="Imsland F."/>
            <person name="Lear T.L."/>
            <person name="Adelson D.L."/>
            <person name="Bailey E."/>
            <person name="Bellone R.R."/>
            <person name="Bloecker H."/>
            <person name="Distl O."/>
            <person name="Edgar R.C."/>
            <person name="Garber M."/>
            <person name="Leeb T."/>
            <person name="Mauceli E."/>
            <person name="MacLeod J.N."/>
            <person name="Penedo M.C.T."/>
            <person name="Raison J.M."/>
            <person name="Sharpe T."/>
            <person name="Vogel J."/>
            <person name="Andersson L."/>
            <person name="Antczak D.F."/>
            <person name="Biagi T."/>
            <person name="Binns M.M."/>
            <person name="Chowdhary B.P."/>
            <person name="Coleman S.J."/>
            <person name="Della Valle G."/>
            <person name="Fryc S."/>
            <person name="Guerin G."/>
            <person name="Hasegawa T."/>
            <person name="Hill E.W."/>
            <person name="Jurka J."/>
            <person name="Kiialainen A."/>
            <person name="Lindgren G."/>
            <person name="Liu J."/>
            <person name="Magnani E."/>
            <person name="Mickelson J.R."/>
            <person name="Murray J."/>
            <person name="Nergadze S.G."/>
            <person name="Onofrio R."/>
            <person name="Pedroni S."/>
            <person name="Piras M.F."/>
            <person name="Raudsepp T."/>
            <person name="Rocchi M."/>
            <person name="Roeed K.H."/>
            <person name="Ryder O.A."/>
            <person name="Searle S."/>
            <person name="Skow L."/>
            <person name="Swinburne J.E."/>
            <person name="Syvaenen A.C."/>
            <person name="Tozaki T."/>
            <person name="Valberg S.J."/>
            <person name="Vaudin M."/>
            <person name="White J.R."/>
            <person name="Zody M.C."/>
            <person name="Lander E.S."/>
            <person name="Lindblad-Toh K."/>
        </authorList>
    </citation>
    <scope>NUCLEOTIDE SEQUENCE [LARGE SCALE GENOMIC DNA]</scope>
    <source>
        <strain evidence="4 5">Thoroughbred</strain>
    </source>
</reference>
<dbReference type="Gene3D" id="2.60.40.10">
    <property type="entry name" value="Immunoglobulins"/>
    <property type="match status" value="2"/>
</dbReference>
<dbReference type="SUPFAM" id="SSF48726">
    <property type="entry name" value="Immunoglobulin"/>
    <property type="match status" value="2"/>
</dbReference>
<proteinExistence type="predicted"/>
<dbReference type="SMART" id="SM00409">
    <property type="entry name" value="IG"/>
    <property type="match status" value="2"/>
</dbReference>
<dbReference type="PANTHER" id="PTHR46942">
    <property type="entry name" value="SIALIC ACID-BINDING IG-LIKE LECTIN 15"/>
    <property type="match status" value="1"/>
</dbReference>
<dbReference type="InterPro" id="IPR003599">
    <property type="entry name" value="Ig_sub"/>
</dbReference>
<accession>A0A9L0TQA8</accession>
<dbReference type="GeneTree" id="ENSGT01150000286907"/>
<dbReference type="GO" id="GO:0032991">
    <property type="term" value="C:protein-containing complex"/>
    <property type="evidence" value="ECO:0007669"/>
    <property type="project" value="Ensembl"/>
</dbReference>
<dbReference type="Ensembl" id="ENSECAT00000096544.1">
    <property type="protein sequence ID" value="ENSECAP00000089335.1"/>
    <property type="gene ID" value="ENSECAG00000018025.4"/>
</dbReference>
<evidence type="ECO:0000256" key="1">
    <source>
        <dbReference type="SAM" id="MobiDB-lite"/>
    </source>
</evidence>
<dbReference type="PANTHER" id="PTHR46942:SF1">
    <property type="entry name" value="SIALIC ACID-BINDING IG-LIKE LECTIN 15"/>
    <property type="match status" value="1"/>
</dbReference>
<reference evidence="4" key="3">
    <citation type="submission" date="2025-09" db="UniProtKB">
        <authorList>
            <consortium name="Ensembl"/>
        </authorList>
    </citation>
    <scope>IDENTIFICATION</scope>
    <source>
        <strain evidence="4">Thoroughbred</strain>
    </source>
</reference>
<sequence>MTKPHGSQLIIPQPPGCLSPVPPLPAEPGRGIDLGTPPTPLPPSFPHTTPRRVLTGGLAECGAGLGSPDAHNMEGSLRLLACLVCVVPMGSLVRTKRDTTVNLPNTDVHSAPTQRWSMQVPAEVSAALGEAAVLPCTFTHPHRHYDGPLTAIWRAREPYAGPQVFRCAAARGSELCQTALSPQGRFRLLGNPRRNDLSLRIERLALADDGRYFCRVEFAGDIHDRYESRHGIRLRVTAAPRIVNISVLPGPAHAFRALCTAEGEPPPALAWSGPALGNGSVKVPGPGQDHSHQVTAELPALDHDGRYTCTATNSLGRAEASVYLFRFRGASGASAIALPLGVLGLKALLLLGLLAARATARRCLEHPVTQDTPPRLQAHESNYENLNQRSPQGPRAAVCSP</sequence>
<dbReference type="InterPro" id="IPR013106">
    <property type="entry name" value="Ig_V-set"/>
</dbReference>
<feature type="region of interest" description="Disordered" evidence="1">
    <location>
        <begin position="1"/>
        <end position="46"/>
    </location>
</feature>
<keyword evidence="2" id="KW-1133">Transmembrane helix</keyword>
<dbReference type="Pfam" id="PF07686">
    <property type="entry name" value="V-set"/>
    <property type="match status" value="1"/>
</dbReference>
<dbReference type="FunFam" id="2.60.40.10:FF:002935">
    <property type="entry name" value="Sialic acid-binding Ig-like lectin 15"/>
    <property type="match status" value="1"/>
</dbReference>
<keyword evidence="2" id="KW-0472">Membrane</keyword>
<dbReference type="GO" id="GO:0045124">
    <property type="term" value="P:regulation of bone resorption"/>
    <property type="evidence" value="ECO:0000318"/>
    <property type="project" value="GO_Central"/>
</dbReference>
<dbReference type="InterPro" id="IPR036179">
    <property type="entry name" value="Ig-like_dom_sf"/>
</dbReference>
<name>A0A9L0TQA8_HORSE</name>
<evidence type="ECO:0000256" key="2">
    <source>
        <dbReference type="SAM" id="Phobius"/>
    </source>
</evidence>
<evidence type="ECO:0000313" key="5">
    <source>
        <dbReference type="Proteomes" id="UP000002281"/>
    </source>
</evidence>
<dbReference type="InterPro" id="IPR013783">
    <property type="entry name" value="Ig-like_fold"/>
</dbReference>
<feature type="transmembrane region" description="Helical" evidence="2">
    <location>
        <begin position="336"/>
        <end position="356"/>
    </location>
</feature>
<dbReference type="Proteomes" id="UP000002281">
    <property type="component" value="Chromosome 8"/>
</dbReference>
<evidence type="ECO:0000313" key="4">
    <source>
        <dbReference type="Ensembl" id="ENSECAP00000089335.1"/>
    </source>
</evidence>
<keyword evidence="5" id="KW-1185">Reference proteome</keyword>
<evidence type="ECO:0000259" key="3">
    <source>
        <dbReference type="PROSITE" id="PS50835"/>
    </source>
</evidence>
<dbReference type="GO" id="GO:0032956">
    <property type="term" value="P:regulation of actin cytoskeleton organization"/>
    <property type="evidence" value="ECO:0000318"/>
    <property type="project" value="GO_Central"/>
</dbReference>
<dbReference type="InterPro" id="IPR007110">
    <property type="entry name" value="Ig-like_dom"/>
</dbReference>
<organism evidence="4 5">
    <name type="scientific">Equus caballus</name>
    <name type="common">Horse</name>
    <dbReference type="NCBI Taxonomy" id="9796"/>
    <lineage>
        <taxon>Eukaryota</taxon>
        <taxon>Metazoa</taxon>
        <taxon>Chordata</taxon>
        <taxon>Craniata</taxon>
        <taxon>Vertebrata</taxon>
        <taxon>Euteleostomi</taxon>
        <taxon>Mammalia</taxon>
        <taxon>Eutheria</taxon>
        <taxon>Laurasiatheria</taxon>
        <taxon>Perissodactyla</taxon>
        <taxon>Equidae</taxon>
        <taxon>Equus</taxon>
    </lineage>
</organism>
<dbReference type="GO" id="GO:2001204">
    <property type="term" value="P:regulation of osteoclast development"/>
    <property type="evidence" value="ECO:0000318"/>
    <property type="project" value="GO_Central"/>
</dbReference>
<feature type="domain" description="Ig-like" evidence="3">
    <location>
        <begin position="240"/>
        <end position="323"/>
    </location>
</feature>
<keyword evidence="2" id="KW-0812">Transmembrane</keyword>
<dbReference type="PROSITE" id="PS50835">
    <property type="entry name" value="IG_LIKE"/>
    <property type="match status" value="2"/>
</dbReference>
<feature type="compositionally biased region" description="Pro residues" evidence="1">
    <location>
        <begin position="12"/>
        <end position="26"/>
    </location>
</feature>